<reference evidence="2 3" key="1">
    <citation type="journal article" date="2007" name="Int. J. Syst. Evol. Microbiol.">
        <title>Paenibacillus ginsengarvi sp. nov., isolated from soil from ginseng cultivation.</title>
        <authorList>
            <person name="Yoon M.H."/>
            <person name="Ten L.N."/>
            <person name="Im W.T."/>
        </authorList>
    </citation>
    <scope>NUCLEOTIDE SEQUENCE [LARGE SCALE GENOMIC DNA]</scope>
    <source>
        <strain evidence="2 3">KCTC 13059</strain>
    </source>
</reference>
<dbReference type="InterPro" id="IPR002925">
    <property type="entry name" value="Dienelactn_hydro"/>
</dbReference>
<comment type="caution">
    <text evidence="2">The sequence shown here is derived from an EMBL/GenBank/DDBJ whole genome shotgun (WGS) entry which is preliminary data.</text>
</comment>
<keyword evidence="2" id="KW-0378">Hydrolase</keyword>
<gene>
    <name evidence="2" type="ORF">D7M11_25320</name>
</gene>
<dbReference type="GO" id="GO:0016787">
    <property type="term" value="F:hydrolase activity"/>
    <property type="evidence" value="ECO:0007669"/>
    <property type="project" value="UniProtKB-KW"/>
</dbReference>
<protein>
    <submittedName>
        <fullName evidence="2">Dienelactone hydrolase</fullName>
    </submittedName>
</protein>
<dbReference type="SUPFAM" id="SSF53474">
    <property type="entry name" value="alpha/beta-Hydrolases"/>
    <property type="match status" value="1"/>
</dbReference>
<dbReference type="InterPro" id="IPR029058">
    <property type="entry name" value="AB_hydrolase_fold"/>
</dbReference>
<evidence type="ECO:0000259" key="1">
    <source>
        <dbReference type="Pfam" id="PF01738"/>
    </source>
</evidence>
<organism evidence="2 3">
    <name type="scientific">Paenibacillus ginsengarvi</name>
    <dbReference type="NCBI Taxonomy" id="400777"/>
    <lineage>
        <taxon>Bacteria</taxon>
        <taxon>Bacillati</taxon>
        <taxon>Bacillota</taxon>
        <taxon>Bacilli</taxon>
        <taxon>Bacillales</taxon>
        <taxon>Paenibacillaceae</taxon>
        <taxon>Paenibacillus</taxon>
    </lineage>
</organism>
<dbReference type="AlphaFoldDB" id="A0A3B0BUE0"/>
<sequence>MAEVVLFHHALGLTKGMYAFADKLEAEGHTVHVPDLFEGHLFTTIESGMAYVSEVGVETIIARGERAVSALPREMVYAGFSLGVLAAQSLSQTREGARGALFFDACVPPSAFGSPWPADMPVQIHGMDADPFFAHEGDLEAARELAKAAQHAELYVYPGDRHLFADCSLSSSYDADSAALLLHRVLEFLRRLDRGAVCPQNTLLDSGRA</sequence>
<evidence type="ECO:0000313" key="2">
    <source>
        <dbReference type="EMBL" id="RKN75829.1"/>
    </source>
</evidence>
<dbReference type="InterPro" id="IPR051049">
    <property type="entry name" value="Dienelactone_hydrolase-like"/>
</dbReference>
<dbReference type="OrthoDB" id="2834584at2"/>
<evidence type="ECO:0000313" key="3">
    <source>
        <dbReference type="Proteomes" id="UP000282311"/>
    </source>
</evidence>
<dbReference type="Gene3D" id="3.40.50.1820">
    <property type="entry name" value="alpha/beta hydrolase"/>
    <property type="match status" value="1"/>
</dbReference>
<dbReference type="Pfam" id="PF01738">
    <property type="entry name" value="DLH"/>
    <property type="match status" value="1"/>
</dbReference>
<dbReference type="PANTHER" id="PTHR46623:SF6">
    <property type="entry name" value="ALPHA_BETA-HYDROLASES SUPERFAMILY PROTEIN"/>
    <property type="match status" value="1"/>
</dbReference>
<feature type="domain" description="Dienelactone hydrolase" evidence="1">
    <location>
        <begin position="4"/>
        <end position="191"/>
    </location>
</feature>
<proteinExistence type="predicted"/>
<keyword evidence="3" id="KW-1185">Reference proteome</keyword>
<dbReference type="EMBL" id="RBAH01000022">
    <property type="protein sequence ID" value="RKN75829.1"/>
    <property type="molecule type" value="Genomic_DNA"/>
</dbReference>
<dbReference type="RefSeq" id="WP_120750059.1">
    <property type="nucleotide sequence ID" value="NZ_RBAH01000022.1"/>
</dbReference>
<accession>A0A3B0BUE0</accession>
<name>A0A3B0BUE0_9BACL</name>
<dbReference type="Proteomes" id="UP000282311">
    <property type="component" value="Unassembled WGS sequence"/>
</dbReference>
<dbReference type="PANTHER" id="PTHR46623">
    <property type="entry name" value="CARBOXYMETHYLENEBUTENOLIDASE-RELATED"/>
    <property type="match status" value="1"/>
</dbReference>